<organism evidence="4 5">
    <name type="scientific">Planktotalea frisia</name>
    <dbReference type="NCBI Taxonomy" id="696762"/>
    <lineage>
        <taxon>Bacteria</taxon>
        <taxon>Pseudomonadati</taxon>
        <taxon>Pseudomonadota</taxon>
        <taxon>Alphaproteobacteria</taxon>
        <taxon>Rhodobacterales</taxon>
        <taxon>Paracoccaceae</taxon>
        <taxon>Planktotalea</taxon>
    </lineage>
</organism>
<keyword evidence="5" id="KW-1185">Reference proteome</keyword>
<evidence type="ECO:0000313" key="4">
    <source>
        <dbReference type="EMBL" id="OJI93446.1"/>
    </source>
</evidence>
<dbReference type="SUPFAM" id="SSF55729">
    <property type="entry name" value="Acyl-CoA N-acyltransferases (Nat)"/>
    <property type="match status" value="1"/>
</dbReference>
<dbReference type="Gene3D" id="3.40.630.30">
    <property type="match status" value="1"/>
</dbReference>
<evidence type="ECO:0000256" key="1">
    <source>
        <dbReference type="ARBA" id="ARBA00022679"/>
    </source>
</evidence>
<dbReference type="CDD" id="cd04301">
    <property type="entry name" value="NAT_SF"/>
    <property type="match status" value="1"/>
</dbReference>
<evidence type="ECO:0000256" key="2">
    <source>
        <dbReference type="ARBA" id="ARBA00023315"/>
    </source>
</evidence>
<keyword evidence="1 4" id="KW-0808">Transferase</keyword>
<dbReference type="InterPro" id="IPR000182">
    <property type="entry name" value="GNAT_dom"/>
</dbReference>
<keyword evidence="2 4" id="KW-0012">Acyltransferase</keyword>
<accession>A0A1L9NVY6</accession>
<dbReference type="EC" id="2.3.1.189" evidence="4"/>
<evidence type="ECO:0000259" key="3">
    <source>
        <dbReference type="PROSITE" id="PS51186"/>
    </source>
</evidence>
<dbReference type="InterPro" id="IPR016181">
    <property type="entry name" value="Acyl_CoA_acyltransferase"/>
</dbReference>
<dbReference type="PANTHER" id="PTHR43420">
    <property type="entry name" value="ACETYLTRANSFERASE"/>
    <property type="match status" value="1"/>
</dbReference>
<dbReference type="OrthoDB" id="273614at2"/>
<dbReference type="Proteomes" id="UP000184514">
    <property type="component" value="Unassembled WGS sequence"/>
</dbReference>
<evidence type="ECO:0000313" key="5">
    <source>
        <dbReference type="Proteomes" id="UP000184514"/>
    </source>
</evidence>
<dbReference type="AlphaFoldDB" id="A0A1L9NVY6"/>
<dbReference type="PROSITE" id="PS51186">
    <property type="entry name" value="GNAT"/>
    <property type="match status" value="1"/>
</dbReference>
<feature type="domain" description="N-acetyltransferase" evidence="3">
    <location>
        <begin position="50"/>
        <end position="196"/>
    </location>
</feature>
<dbReference type="EMBL" id="MLCB01000143">
    <property type="protein sequence ID" value="OJI93446.1"/>
    <property type="molecule type" value="Genomic_DNA"/>
</dbReference>
<dbReference type="STRING" id="696762.PFRI_23460"/>
<dbReference type="RefSeq" id="WP_072630899.1">
    <property type="nucleotide sequence ID" value="NZ_MLCB01000143.1"/>
</dbReference>
<dbReference type="InterPro" id="IPR050680">
    <property type="entry name" value="YpeA/RimI_acetyltransf"/>
</dbReference>
<protein>
    <submittedName>
        <fullName evidence="4">Mycothiol acetyltransferase</fullName>
        <ecNumber evidence="4">2.3.1.189</ecNumber>
    </submittedName>
</protein>
<comment type="caution">
    <text evidence="4">The sequence shown here is derived from an EMBL/GenBank/DDBJ whole genome shotgun (WGS) entry which is preliminary data.</text>
</comment>
<name>A0A1L9NVY6_9RHOB</name>
<proteinExistence type="predicted"/>
<dbReference type="GO" id="GO:0035447">
    <property type="term" value="F:mycothiol synthase activity"/>
    <property type="evidence" value="ECO:0007669"/>
    <property type="project" value="UniProtKB-EC"/>
</dbReference>
<reference evidence="4 5" key="1">
    <citation type="submission" date="2016-10" db="EMBL/GenBank/DDBJ databases">
        <title>Genome sequence of Planktotalea frisia SH6-1.</title>
        <authorList>
            <person name="Poehlein A."/>
            <person name="Bakenhus I."/>
            <person name="Voget S."/>
            <person name="Brinkhoff T."/>
            <person name="Simon M."/>
        </authorList>
    </citation>
    <scope>NUCLEOTIDE SEQUENCE [LARGE SCALE GENOMIC DNA]</scope>
    <source>
        <strain evidence="4 5">SH6-1</strain>
    </source>
</reference>
<dbReference type="Pfam" id="PF00583">
    <property type="entry name" value="Acetyltransf_1"/>
    <property type="match status" value="1"/>
</dbReference>
<gene>
    <name evidence="4" type="primary">mshD_4</name>
    <name evidence="4" type="ORF">PFRI_23460</name>
</gene>
<sequence>MSAIRITSGFAETERAAVAALYWEAFARKLNFGLGPMTKGIAFLARVADPRFALCARSDTGALLGIAGYKTSEGALIGGGFSDLAAIYGLLGATWHAALLSVLERNLESGTLLMDGICVTREAQGMGLGTALLRAIKDEASAQNCDDVRLDVIDSNPRAKALYEREGFVTGKTQSLGPLKHLFGFSTATEMRFILSL</sequence>